<name>A0ABT5XEL3_9EURY</name>
<gene>
    <name evidence="2" type="ORF">P0O24_06040</name>
</gene>
<organism evidence="2 3">
    <name type="scientific">Candidatus Methanocrinis alkalitolerans</name>
    <dbReference type="NCBI Taxonomy" id="3033395"/>
    <lineage>
        <taxon>Archaea</taxon>
        <taxon>Methanobacteriati</taxon>
        <taxon>Methanobacteriota</taxon>
        <taxon>Stenosarchaea group</taxon>
        <taxon>Methanomicrobia</taxon>
        <taxon>Methanotrichales</taxon>
        <taxon>Methanotrichaceae</taxon>
        <taxon>Methanocrinis</taxon>
    </lineage>
</organism>
<evidence type="ECO:0000313" key="3">
    <source>
        <dbReference type="Proteomes" id="UP001215956"/>
    </source>
</evidence>
<feature type="compositionally biased region" description="Basic and acidic residues" evidence="1">
    <location>
        <begin position="150"/>
        <end position="159"/>
    </location>
</feature>
<dbReference type="Gene3D" id="3.90.1170.40">
    <property type="entry name" value="Molybdopterin biosynthesis MoaE subunit"/>
    <property type="match status" value="1"/>
</dbReference>
<dbReference type="Pfam" id="PF02391">
    <property type="entry name" value="MoaE"/>
    <property type="match status" value="1"/>
</dbReference>
<proteinExistence type="predicted"/>
<evidence type="ECO:0000256" key="1">
    <source>
        <dbReference type="SAM" id="MobiDB-lite"/>
    </source>
</evidence>
<protein>
    <submittedName>
        <fullName evidence="2">Molybdenum cofactor biosynthesis protein MoaE</fullName>
    </submittedName>
</protein>
<keyword evidence="3" id="KW-1185">Reference proteome</keyword>
<reference evidence="2 3" key="1">
    <citation type="submission" date="2023-03" db="EMBL/GenBank/DDBJ databases">
        <title>Whole genome sequencing of Methanotrichaceae archaeon M04Ac.</title>
        <authorList>
            <person name="Khomyakova M.A."/>
            <person name="Merkel A.Y."/>
            <person name="Slobodkin A.I."/>
        </authorList>
    </citation>
    <scope>NUCLEOTIDE SEQUENCE [LARGE SCALE GENOMIC DNA]</scope>
    <source>
        <strain evidence="2 3">M04Ac</strain>
    </source>
</reference>
<dbReference type="InterPro" id="IPR036563">
    <property type="entry name" value="MoaE_sf"/>
</dbReference>
<dbReference type="Proteomes" id="UP001215956">
    <property type="component" value="Unassembled WGS sequence"/>
</dbReference>
<sequence length="165" mass="18358">MKGHNPSPHSKPVLIAEGEFSMDEAIEAVKRDDAGAVVAFIGTVRDDGIDELHLETYREAAEEELLAIREEALARFGLLEAVVIHRSGRLRIGDEIVIVACSAAHRKNAFDGCRYILEELKRRAPIWKKEVRPAGERWLEVGENPAQVRSGERRPHEGGDDLETG</sequence>
<evidence type="ECO:0000313" key="2">
    <source>
        <dbReference type="EMBL" id="MDF0593141.1"/>
    </source>
</evidence>
<dbReference type="InterPro" id="IPR003448">
    <property type="entry name" value="Mopterin_biosynth_MoaE"/>
</dbReference>
<comment type="caution">
    <text evidence="2">The sequence shown here is derived from an EMBL/GenBank/DDBJ whole genome shotgun (WGS) entry which is preliminary data.</text>
</comment>
<dbReference type="EMBL" id="JARFPL010000014">
    <property type="protein sequence ID" value="MDF0593141.1"/>
    <property type="molecule type" value="Genomic_DNA"/>
</dbReference>
<dbReference type="SUPFAM" id="SSF54690">
    <property type="entry name" value="Molybdopterin synthase subunit MoaE"/>
    <property type="match status" value="1"/>
</dbReference>
<feature type="region of interest" description="Disordered" evidence="1">
    <location>
        <begin position="142"/>
        <end position="165"/>
    </location>
</feature>
<dbReference type="PANTHER" id="PTHR23404">
    <property type="entry name" value="MOLYBDOPTERIN SYNTHASE RELATED"/>
    <property type="match status" value="1"/>
</dbReference>
<dbReference type="CDD" id="cd00756">
    <property type="entry name" value="MoaE"/>
    <property type="match status" value="1"/>
</dbReference>
<dbReference type="RefSeq" id="WP_316968847.1">
    <property type="nucleotide sequence ID" value="NZ_JARFPL010000014.1"/>
</dbReference>
<accession>A0ABT5XEL3</accession>